<proteinExistence type="predicted"/>
<gene>
    <name evidence="2" type="ORF">Q5H92_05805</name>
</gene>
<feature type="transmembrane region" description="Helical" evidence="1">
    <location>
        <begin position="6"/>
        <end position="30"/>
    </location>
</feature>
<keyword evidence="1" id="KW-0472">Membrane</keyword>
<accession>A0ABT9A7P3</accession>
<protein>
    <recommendedName>
        <fullName evidence="4">DUF304 domain-containing protein</fullName>
    </recommendedName>
</protein>
<reference evidence="2" key="1">
    <citation type="submission" date="2023-07" db="EMBL/GenBank/DDBJ databases">
        <authorList>
            <person name="Kim M.K."/>
        </authorList>
    </citation>
    <scope>NUCLEOTIDE SEQUENCE</scope>
    <source>
        <strain evidence="2">M29</strain>
    </source>
</reference>
<name>A0ABT9A7P3_9BACT</name>
<dbReference type="EMBL" id="JAUQSX010000002">
    <property type="protein sequence ID" value="MDO7845863.1"/>
    <property type="molecule type" value="Genomic_DNA"/>
</dbReference>
<evidence type="ECO:0000256" key="1">
    <source>
        <dbReference type="SAM" id="Phobius"/>
    </source>
</evidence>
<sequence>MSKVYFLVPVAIIGGIGGIGGFVAFWCLVVKMLSLVGWQRLAQYRLPRPLGWPTRTIGRATVGGISYKNVLSAGAQAEGLTLEVLFLFRVGHPPLLIPWAAIGPVRTEKFLWTTTYATEISTSGGGTVRFTFSRDQLARDIEAWRQTAGPPPAGLTRY</sequence>
<dbReference type="RefSeq" id="WP_305010550.1">
    <property type="nucleotide sequence ID" value="NZ_JAUQSX010000002.1"/>
</dbReference>
<evidence type="ECO:0008006" key="4">
    <source>
        <dbReference type="Google" id="ProtNLM"/>
    </source>
</evidence>
<comment type="caution">
    <text evidence="2">The sequence shown here is derived from an EMBL/GenBank/DDBJ whole genome shotgun (WGS) entry which is preliminary data.</text>
</comment>
<dbReference type="Proteomes" id="UP001167796">
    <property type="component" value="Unassembled WGS sequence"/>
</dbReference>
<keyword evidence="1" id="KW-0812">Transmembrane</keyword>
<organism evidence="2 3">
    <name type="scientific">Hymenobacter mellowenesis</name>
    <dbReference type="NCBI Taxonomy" id="3063995"/>
    <lineage>
        <taxon>Bacteria</taxon>
        <taxon>Pseudomonadati</taxon>
        <taxon>Bacteroidota</taxon>
        <taxon>Cytophagia</taxon>
        <taxon>Cytophagales</taxon>
        <taxon>Hymenobacteraceae</taxon>
        <taxon>Hymenobacter</taxon>
    </lineage>
</organism>
<evidence type="ECO:0000313" key="2">
    <source>
        <dbReference type="EMBL" id="MDO7845863.1"/>
    </source>
</evidence>
<evidence type="ECO:0000313" key="3">
    <source>
        <dbReference type="Proteomes" id="UP001167796"/>
    </source>
</evidence>
<keyword evidence="3" id="KW-1185">Reference proteome</keyword>
<keyword evidence="1" id="KW-1133">Transmembrane helix</keyword>